<evidence type="ECO:0000259" key="20">
    <source>
        <dbReference type="Pfam" id="PF03717"/>
    </source>
</evidence>
<evidence type="ECO:0000256" key="7">
    <source>
        <dbReference type="ARBA" id="ARBA00022692"/>
    </source>
</evidence>
<dbReference type="SUPFAM" id="SSF56601">
    <property type="entry name" value="beta-lactamase/transpeptidase-like"/>
    <property type="match status" value="1"/>
</dbReference>
<keyword evidence="9 17" id="KW-0378">Hydrolase</keyword>
<evidence type="ECO:0000256" key="3">
    <source>
        <dbReference type="ARBA" id="ARBA00007171"/>
    </source>
</evidence>
<accession>A0A1I6L819</accession>
<proteinExistence type="inferred from homology"/>
<protein>
    <recommendedName>
        <fullName evidence="5 17">Beta-lactamase</fullName>
        <ecNumber evidence="5 17">3.5.2.6</ecNumber>
    </recommendedName>
</protein>
<name>A0A1I6L819_9FIRM</name>
<gene>
    <name evidence="21" type="ORF">SAMN05661086_03131</name>
</gene>
<evidence type="ECO:0000256" key="18">
    <source>
        <dbReference type="SAM" id="Phobius"/>
    </source>
</evidence>
<keyword evidence="13 18" id="KW-0472">Membrane</keyword>
<dbReference type="InterPro" id="IPR002137">
    <property type="entry name" value="Beta-lactam_class-D_AS"/>
</dbReference>
<dbReference type="InterPro" id="IPR036138">
    <property type="entry name" value="PBP_dimer_sf"/>
</dbReference>
<feature type="active site" description="Acyl-ester intermediate" evidence="16">
    <location>
        <position position="664"/>
    </location>
</feature>
<evidence type="ECO:0000256" key="1">
    <source>
        <dbReference type="ARBA" id="ARBA00004167"/>
    </source>
</evidence>
<dbReference type="GO" id="GO:0017001">
    <property type="term" value="P:antibiotic catabolic process"/>
    <property type="evidence" value="ECO:0007669"/>
    <property type="project" value="InterPro"/>
</dbReference>
<evidence type="ECO:0000256" key="10">
    <source>
        <dbReference type="ARBA" id="ARBA00022960"/>
    </source>
</evidence>
<keyword evidence="14 17" id="KW-0046">Antibiotic resistance</keyword>
<dbReference type="GO" id="GO:0009252">
    <property type="term" value="P:peptidoglycan biosynthetic process"/>
    <property type="evidence" value="ECO:0007669"/>
    <property type="project" value="UniProtKB-KW"/>
</dbReference>
<dbReference type="EMBL" id="FOYZ01000014">
    <property type="protein sequence ID" value="SFR99567.1"/>
    <property type="molecule type" value="Genomic_DNA"/>
</dbReference>
<dbReference type="Gene3D" id="3.90.1310.10">
    <property type="entry name" value="Penicillin-binding protein 2a (Domain 2)"/>
    <property type="match status" value="1"/>
</dbReference>
<dbReference type="EC" id="3.5.2.6" evidence="5 17"/>
<comment type="subcellular location">
    <subcellularLocation>
        <location evidence="2">Cell membrane</location>
    </subcellularLocation>
    <subcellularLocation>
        <location evidence="1">Membrane</location>
        <topology evidence="1">Single-pass membrane protein</topology>
    </subcellularLocation>
</comment>
<dbReference type="OrthoDB" id="9757901at2"/>
<keyword evidence="6" id="KW-1003">Cell membrane</keyword>
<dbReference type="GO" id="GO:0008360">
    <property type="term" value="P:regulation of cell shape"/>
    <property type="evidence" value="ECO:0007669"/>
    <property type="project" value="UniProtKB-KW"/>
</dbReference>
<dbReference type="Pfam" id="PF00905">
    <property type="entry name" value="Transpeptidase"/>
    <property type="match status" value="1"/>
</dbReference>
<keyword evidence="12 18" id="KW-1133">Transmembrane helix</keyword>
<evidence type="ECO:0000259" key="19">
    <source>
        <dbReference type="Pfam" id="PF00905"/>
    </source>
</evidence>
<keyword evidence="10" id="KW-0133">Cell shape</keyword>
<dbReference type="GO" id="GO:0008658">
    <property type="term" value="F:penicillin binding"/>
    <property type="evidence" value="ECO:0007669"/>
    <property type="project" value="InterPro"/>
</dbReference>
<evidence type="ECO:0000256" key="11">
    <source>
        <dbReference type="ARBA" id="ARBA00022984"/>
    </source>
</evidence>
<keyword evidence="7 18" id="KW-0812">Transmembrane</keyword>
<dbReference type="InterPro" id="IPR005311">
    <property type="entry name" value="PBP_dimer"/>
</dbReference>
<dbReference type="InterPro" id="IPR050515">
    <property type="entry name" value="Beta-lactam/transpept"/>
</dbReference>
<keyword evidence="22" id="KW-1185">Reference proteome</keyword>
<dbReference type="PROSITE" id="PS00337">
    <property type="entry name" value="BETA_LACTAMASE_D"/>
    <property type="match status" value="1"/>
</dbReference>
<keyword evidence="11" id="KW-0573">Peptidoglycan synthesis</keyword>
<dbReference type="GO" id="GO:0008800">
    <property type="term" value="F:beta-lactamase activity"/>
    <property type="evidence" value="ECO:0007669"/>
    <property type="project" value="UniProtKB-UniRule"/>
</dbReference>
<sequence length="954" mass="107773">MLDTILDELKKILKSRLLPIALIFFCLFGVLIYRIFTLQIVKGEEYQENTDKRVEKTNEIKATRGNIYDRNGVLLAYNELSYSIVLEDTGELKTNDEKNAMIYKLVQLLKKNDDEIAYDFPIGLDEDGNLYFKVEGNSELRFKRDIYSAKSVDELTEEMKNATAEEVFDFIRFSTESNSPKFGIGEEYTVEEALDIMTIRYIMFIETWSRQLDNYVPITIANDLSQVTVAALKEYSDILPGVEVVEETRRVYNDSEYFAHILGYTGLISAETLQDMEDEGNTYYSATDQIGKTGLESIYEDYLRGVKGTETITKNENNRVVSTSDRVEPIAGNNIYLTIDANLQKACYQLLEKQIAGILISKIHNGTDSGSKGISADNITIPIYDVYYALIDNNVININKFQDEYATDVEKAVYEKFLSKQKAVMKQMKTYLSFHSTAATSSLSEEYQEYLDYVYTVLKDNELLLSSLVDTDDSVYKDYSNGKISLSEFLQYALANNWIDLEQLDIGDEYYSTEELYTKLIEYTIELLKKDTAFNKKIYHALIYSFKLTGKEICLLLFEQGVIEYKEEEIAALNNGTISAYNFILDKIKNLDITPAQLALKPCSGSIVVTDVETGEVRACVTYPSYDNNKLANTIDSEYFTTLQTNQSYPFMNRATKQTTAPGSTFKILSSILALEEGIIGYNETIYDKVVFDKITPSARCWSSTSHGKVDVSDAIGVSCNYFFYELAYKMSQDSNGNYISDKGLKLIQKYADILGLSAKSGIELSEEEPNISNRDAVRTMIGQGDNLLTPIQLSRYVTTVANRGTCYNLTITDKIKDVSGAVVLDKKAEVLNQVQIHEQTWDEVTLGMYKVVNGPESSISSLFKDLDKVVAGKTGTAQLNKSNPNHALFISFAPYENPEISVTAVIPNGYKSSNAAEVARDVYKYYFSNEKDKKKMLESKVDKPELDSPGFQD</sequence>
<dbReference type="PANTHER" id="PTHR30627">
    <property type="entry name" value="PEPTIDOGLYCAN D,D-TRANSPEPTIDASE"/>
    <property type="match status" value="1"/>
</dbReference>
<dbReference type="PANTHER" id="PTHR30627:SF2">
    <property type="entry name" value="PEPTIDOGLYCAN D,D-TRANSPEPTIDASE MRDA"/>
    <property type="match status" value="1"/>
</dbReference>
<comment type="catalytic activity">
    <reaction evidence="17">
        <text>a beta-lactam + H2O = a substituted beta-amino acid</text>
        <dbReference type="Rhea" id="RHEA:20401"/>
        <dbReference type="ChEBI" id="CHEBI:15377"/>
        <dbReference type="ChEBI" id="CHEBI:35627"/>
        <dbReference type="ChEBI" id="CHEBI:140347"/>
        <dbReference type="EC" id="3.5.2.6"/>
    </reaction>
</comment>
<evidence type="ECO:0000256" key="14">
    <source>
        <dbReference type="ARBA" id="ARBA00023251"/>
    </source>
</evidence>
<evidence type="ECO:0000256" key="17">
    <source>
        <dbReference type="RuleBase" id="RU361140"/>
    </source>
</evidence>
<evidence type="ECO:0000256" key="6">
    <source>
        <dbReference type="ARBA" id="ARBA00022475"/>
    </source>
</evidence>
<dbReference type="Gene3D" id="3.40.710.10">
    <property type="entry name" value="DD-peptidase/beta-lactamase superfamily"/>
    <property type="match status" value="1"/>
</dbReference>
<feature type="modified residue" description="N6-carboxylysine" evidence="16">
    <location>
        <position position="667"/>
    </location>
</feature>
<evidence type="ECO:0000256" key="12">
    <source>
        <dbReference type="ARBA" id="ARBA00022989"/>
    </source>
</evidence>
<evidence type="ECO:0000256" key="5">
    <source>
        <dbReference type="ARBA" id="ARBA00012865"/>
    </source>
</evidence>
<evidence type="ECO:0000256" key="4">
    <source>
        <dbReference type="ARBA" id="ARBA00007898"/>
    </source>
</evidence>
<dbReference type="SUPFAM" id="SSF56519">
    <property type="entry name" value="Penicillin binding protein dimerisation domain"/>
    <property type="match status" value="1"/>
</dbReference>
<evidence type="ECO:0000256" key="9">
    <source>
        <dbReference type="ARBA" id="ARBA00022801"/>
    </source>
</evidence>
<evidence type="ECO:0000256" key="2">
    <source>
        <dbReference type="ARBA" id="ARBA00004236"/>
    </source>
</evidence>
<feature type="transmembrane region" description="Helical" evidence="18">
    <location>
        <begin position="17"/>
        <end position="36"/>
    </location>
</feature>
<dbReference type="STRING" id="37658.SAMN05661086_03131"/>
<dbReference type="RefSeq" id="WP_092562800.1">
    <property type="nucleotide sequence ID" value="NZ_FOYZ01000014.1"/>
</dbReference>
<organism evidence="21 22">
    <name type="scientific">Anaeromicropila populeti</name>
    <dbReference type="NCBI Taxonomy" id="37658"/>
    <lineage>
        <taxon>Bacteria</taxon>
        <taxon>Bacillati</taxon>
        <taxon>Bacillota</taxon>
        <taxon>Clostridia</taxon>
        <taxon>Lachnospirales</taxon>
        <taxon>Lachnospiraceae</taxon>
        <taxon>Anaeromicropila</taxon>
    </lineage>
</organism>
<feature type="domain" description="Penicillin-binding protein transpeptidase" evidence="19">
    <location>
        <begin position="605"/>
        <end position="924"/>
    </location>
</feature>
<dbReference type="InterPro" id="IPR012338">
    <property type="entry name" value="Beta-lactam/transpept-like"/>
</dbReference>
<dbReference type="GO" id="GO:0071972">
    <property type="term" value="F:peptidoglycan L,D-transpeptidase activity"/>
    <property type="evidence" value="ECO:0007669"/>
    <property type="project" value="TreeGrafter"/>
</dbReference>
<evidence type="ECO:0000313" key="21">
    <source>
        <dbReference type="EMBL" id="SFR99567.1"/>
    </source>
</evidence>
<reference evidence="21 22" key="1">
    <citation type="submission" date="2016-10" db="EMBL/GenBank/DDBJ databases">
        <authorList>
            <person name="de Groot N.N."/>
        </authorList>
    </citation>
    <scope>NUCLEOTIDE SEQUENCE [LARGE SCALE GENOMIC DNA]</scope>
    <source>
        <strain evidence="21 22">743A</strain>
    </source>
</reference>
<evidence type="ECO:0000256" key="16">
    <source>
        <dbReference type="PIRSR" id="PIRSR602137-50"/>
    </source>
</evidence>
<keyword evidence="8" id="KW-0732">Signal</keyword>
<dbReference type="GO" id="GO:0005886">
    <property type="term" value="C:plasma membrane"/>
    <property type="evidence" value="ECO:0007669"/>
    <property type="project" value="UniProtKB-SubCell"/>
</dbReference>
<dbReference type="GO" id="GO:0071555">
    <property type="term" value="P:cell wall organization"/>
    <property type="evidence" value="ECO:0007669"/>
    <property type="project" value="UniProtKB-KW"/>
</dbReference>
<evidence type="ECO:0000256" key="15">
    <source>
        <dbReference type="ARBA" id="ARBA00023316"/>
    </source>
</evidence>
<evidence type="ECO:0000313" key="22">
    <source>
        <dbReference type="Proteomes" id="UP000199659"/>
    </source>
</evidence>
<evidence type="ECO:0000256" key="13">
    <source>
        <dbReference type="ARBA" id="ARBA00023136"/>
    </source>
</evidence>
<dbReference type="AlphaFoldDB" id="A0A1I6L819"/>
<keyword evidence="15" id="KW-0961">Cell wall biogenesis/degradation</keyword>
<feature type="domain" description="Penicillin-binding protein dimerisation" evidence="20">
    <location>
        <begin position="60"/>
        <end position="324"/>
    </location>
</feature>
<comment type="similarity">
    <text evidence="4 17">Belongs to the class-D beta-lactamase family.</text>
</comment>
<dbReference type="GO" id="GO:0046677">
    <property type="term" value="P:response to antibiotic"/>
    <property type="evidence" value="ECO:0007669"/>
    <property type="project" value="UniProtKB-UniRule"/>
</dbReference>
<comment type="similarity">
    <text evidence="3">Belongs to the transpeptidase family.</text>
</comment>
<dbReference type="InterPro" id="IPR001460">
    <property type="entry name" value="PCN-bd_Tpept"/>
</dbReference>
<evidence type="ECO:0000256" key="8">
    <source>
        <dbReference type="ARBA" id="ARBA00022729"/>
    </source>
</evidence>
<dbReference type="Proteomes" id="UP000199659">
    <property type="component" value="Unassembled WGS sequence"/>
</dbReference>
<dbReference type="Pfam" id="PF03717">
    <property type="entry name" value="PBP_dimer"/>
    <property type="match status" value="1"/>
</dbReference>